<dbReference type="CDD" id="cd03034">
    <property type="entry name" value="ArsC_ArsC"/>
    <property type="match status" value="1"/>
</dbReference>
<dbReference type="STRING" id="333140.AWW68_08445"/>
<evidence type="ECO:0000256" key="2">
    <source>
        <dbReference type="ARBA" id="ARBA00023002"/>
    </source>
</evidence>
<dbReference type="Proteomes" id="UP000075606">
    <property type="component" value="Unassembled WGS sequence"/>
</dbReference>
<comment type="similarity">
    <text evidence="1 3">Belongs to the ArsC family.</text>
</comment>
<name>A0A150XAV7_9BACT</name>
<comment type="caution">
    <text evidence="4">The sequence shown here is derived from an EMBL/GenBank/DDBJ whole genome shotgun (WGS) entry which is preliminary data.</text>
</comment>
<dbReference type="NCBIfam" id="TIGR00014">
    <property type="entry name" value="arsC"/>
    <property type="match status" value="1"/>
</dbReference>
<dbReference type="InterPro" id="IPR006659">
    <property type="entry name" value="Arsenate_reductase"/>
</dbReference>
<dbReference type="RefSeq" id="WP_068219850.1">
    <property type="nucleotide sequence ID" value="NZ_CP139724.1"/>
</dbReference>
<reference evidence="4 5" key="1">
    <citation type="submission" date="2016-01" db="EMBL/GenBank/DDBJ databases">
        <title>Genome sequencing of Roseivirga spongicola UST030701-084.</title>
        <authorList>
            <person name="Selvaratnam C."/>
            <person name="Thevarajoo S."/>
            <person name="Goh K.M."/>
            <person name="Ee R."/>
            <person name="Chan K.-G."/>
            <person name="Chong C.S."/>
        </authorList>
    </citation>
    <scope>NUCLEOTIDE SEQUENCE [LARGE SCALE GENOMIC DNA]</scope>
    <source>
        <strain evidence="4 5">UST030701-084</strain>
    </source>
</reference>
<protein>
    <submittedName>
        <fullName evidence="4">Arsenate reductase</fullName>
    </submittedName>
</protein>
<dbReference type="InterPro" id="IPR006660">
    <property type="entry name" value="Arsenate_reductase-like"/>
</dbReference>
<dbReference type="SUPFAM" id="SSF52833">
    <property type="entry name" value="Thioredoxin-like"/>
    <property type="match status" value="1"/>
</dbReference>
<keyword evidence="5" id="KW-1185">Reference proteome</keyword>
<evidence type="ECO:0000313" key="4">
    <source>
        <dbReference type="EMBL" id="KYG75848.1"/>
    </source>
</evidence>
<gene>
    <name evidence="4" type="ORF">AWW68_08445</name>
</gene>
<proteinExistence type="inferred from homology"/>
<dbReference type="GO" id="GO:0008794">
    <property type="term" value="F:arsenate reductase (glutaredoxin) activity"/>
    <property type="evidence" value="ECO:0007669"/>
    <property type="project" value="InterPro"/>
</dbReference>
<organism evidence="4 5">
    <name type="scientific">Roseivirga spongicola</name>
    <dbReference type="NCBI Taxonomy" id="333140"/>
    <lineage>
        <taxon>Bacteria</taxon>
        <taxon>Pseudomonadati</taxon>
        <taxon>Bacteroidota</taxon>
        <taxon>Cytophagia</taxon>
        <taxon>Cytophagales</taxon>
        <taxon>Roseivirgaceae</taxon>
        <taxon>Roseivirga</taxon>
    </lineage>
</organism>
<dbReference type="Pfam" id="PF03960">
    <property type="entry name" value="ArsC"/>
    <property type="match status" value="1"/>
</dbReference>
<sequence length="114" mass="13068">MLKILHNPRCQKSRQTLQLIEESGEMVTVVEYLKTVPTKDELKGIINMLGIEPLDLVRKGEAVYKEEFKGKDLDNYQWIEAMVQNPKLIERPIVIKGDKAIIGRPPEKVKELLG</sequence>
<dbReference type="PANTHER" id="PTHR30041:SF4">
    <property type="entry name" value="ARSENATE REDUCTASE"/>
    <property type="match status" value="1"/>
</dbReference>
<dbReference type="Gene3D" id="3.40.30.10">
    <property type="entry name" value="Glutaredoxin"/>
    <property type="match status" value="1"/>
</dbReference>
<dbReference type="InterPro" id="IPR036249">
    <property type="entry name" value="Thioredoxin-like_sf"/>
</dbReference>
<dbReference type="PROSITE" id="PS51353">
    <property type="entry name" value="ARSC"/>
    <property type="match status" value="1"/>
</dbReference>
<dbReference type="PANTHER" id="PTHR30041">
    <property type="entry name" value="ARSENATE REDUCTASE"/>
    <property type="match status" value="1"/>
</dbReference>
<dbReference type="AlphaFoldDB" id="A0A150XAV7"/>
<evidence type="ECO:0000313" key="5">
    <source>
        <dbReference type="Proteomes" id="UP000075606"/>
    </source>
</evidence>
<evidence type="ECO:0000256" key="3">
    <source>
        <dbReference type="PROSITE-ProRule" id="PRU01282"/>
    </source>
</evidence>
<dbReference type="OrthoDB" id="9808142at2"/>
<dbReference type="EMBL" id="LRPC01000012">
    <property type="protein sequence ID" value="KYG75848.1"/>
    <property type="molecule type" value="Genomic_DNA"/>
</dbReference>
<keyword evidence="2" id="KW-0560">Oxidoreductase</keyword>
<evidence type="ECO:0000256" key="1">
    <source>
        <dbReference type="ARBA" id="ARBA00007198"/>
    </source>
</evidence>
<accession>A0A150XAV7</accession>